<dbReference type="SUPFAM" id="SSF52540">
    <property type="entry name" value="P-loop containing nucleoside triphosphate hydrolases"/>
    <property type="match status" value="1"/>
</dbReference>
<sequence>MDQSTLYRDIAGRCEGDIYLGVVGPVRTGKSTFIKRFMELLVLPNLTGEHRRERAQDEMPQSGAGRTIMTTQPKFVPNEAVEIQLRDEASFRVRLVDCVGYLIDGVLGLDEDGQTRMVRTPWFDHDIPFEQAAEIGTRKVIREHSTIGVVVLTDGSVTDIPRSAYIEAEERVIGELKALEKPFVVVLNSTHPQEADTRRLRDSLEQQYGVPVMAMDVMSMREEDLNALLESVLFEFPLTEIRIAAPAWLTSLDAEHWLASAVLDAVRAAAGEMRRVRDHALLGEALRELSYTEDASVSDIRLNEGAIDYRLTLRDGLFYQVLGEACGQEIKDEEHLFELMKVLVKAKREYDRVAGALESVRTTGYGLVTPAMEELTLEEPEIVRQGSRFGVRLKASAPSLHMIRVDIDTEVNPIVGTEKQSEELVKYLLSEFENNRAGIWETEIFGKSLNDLVREGLASKLTRMPEDVRMKLQEALKKIINEGTGGMICILL</sequence>
<evidence type="ECO:0000256" key="1">
    <source>
        <dbReference type="PIRNR" id="PIRNR007466"/>
    </source>
</evidence>
<dbReference type="GO" id="GO:0030435">
    <property type="term" value="P:sporulation resulting in formation of a cellular spore"/>
    <property type="evidence" value="ECO:0007669"/>
    <property type="project" value="UniProtKB-KW"/>
</dbReference>
<dbReference type="PIRSF" id="PIRSF007466">
    <property type="entry name" value="SpoIVA"/>
    <property type="match status" value="1"/>
</dbReference>
<dbReference type="InterPro" id="IPR027417">
    <property type="entry name" value="P-loop_NTPase"/>
</dbReference>
<evidence type="ECO:0000259" key="2">
    <source>
        <dbReference type="Pfam" id="PF09547"/>
    </source>
</evidence>
<keyword evidence="1" id="KW-0378">Hydrolase</keyword>
<gene>
    <name evidence="5" type="primary">spoIVA</name>
    <name evidence="5" type="ORF">IAA52_02155</name>
</gene>
<keyword evidence="1" id="KW-0547">Nucleotide-binding</keyword>
<dbReference type="InterPro" id="IPR046842">
    <property type="entry name" value="SpoIVA_ATPase"/>
</dbReference>
<evidence type="ECO:0000313" key="5">
    <source>
        <dbReference type="EMBL" id="HIQ81885.1"/>
    </source>
</evidence>
<dbReference type="Pfam" id="PF20439">
    <property type="entry name" value="SpoIVA_C"/>
    <property type="match status" value="1"/>
</dbReference>
<feature type="domain" description="Stage IV sporulation protein A ATPase" evidence="2">
    <location>
        <begin position="1"/>
        <end position="237"/>
    </location>
</feature>
<comment type="function">
    <text evidence="1">ATPase. Has a role at an early stage in the morphogenesis of the spore coat.</text>
</comment>
<dbReference type="Gene3D" id="3.40.50.300">
    <property type="entry name" value="P-loop containing nucleotide triphosphate hydrolases"/>
    <property type="match status" value="1"/>
</dbReference>
<dbReference type="EMBL" id="DVFZ01000023">
    <property type="protein sequence ID" value="HIQ81885.1"/>
    <property type="molecule type" value="Genomic_DNA"/>
</dbReference>
<reference evidence="5" key="2">
    <citation type="journal article" date="2021" name="PeerJ">
        <title>Extensive microbial diversity within the chicken gut microbiome revealed by metagenomics and culture.</title>
        <authorList>
            <person name="Gilroy R."/>
            <person name="Ravi A."/>
            <person name="Getino M."/>
            <person name="Pursley I."/>
            <person name="Horton D.L."/>
            <person name="Alikhan N.F."/>
            <person name="Baker D."/>
            <person name="Gharbi K."/>
            <person name="Hall N."/>
            <person name="Watson M."/>
            <person name="Adriaenssens E.M."/>
            <person name="Foster-Nyarko E."/>
            <person name="Jarju S."/>
            <person name="Secka A."/>
            <person name="Antonio M."/>
            <person name="Oren A."/>
            <person name="Chaudhuri R.R."/>
            <person name="La Ragione R."/>
            <person name="Hildebrand F."/>
            <person name="Pallen M.J."/>
        </authorList>
    </citation>
    <scope>NUCLEOTIDE SEQUENCE</scope>
    <source>
        <strain evidence="5">ChiSjej6B24-2974</strain>
    </source>
</reference>
<protein>
    <recommendedName>
        <fullName evidence="1">Stage IV sporulation protein A</fullName>
        <ecNumber evidence="1">3.6.1.-</ecNumber>
    </recommendedName>
    <alternativeName>
        <fullName evidence="1">Coat morphogenetic protein SpoIVA</fullName>
    </alternativeName>
</protein>
<dbReference type="InterPro" id="IPR046840">
    <property type="entry name" value="SpoIVA_C"/>
</dbReference>
<accession>A0A9D0ZJW9</accession>
<dbReference type="CDD" id="cd00882">
    <property type="entry name" value="Ras_like_GTPase"/>
    <property type="match status" value="1"/>
</dbReference>
<name>A0A9D0ZJW9_9FIRM</name>
<dbReference type="GO" id="GO:0005737">
    <property type="term" value="C:cytoplasm"/>
    <property type="evidence" value="ECO:0007669"/>
    <property type="project" value="UniProtKB-SubCell"/>
</dbReference>
<dbReference type="GO" id="GO:0005524">
    <property type="term" value="F:ATP binding"/>
    <property type="evidence" value="ECO:0007669"/>
    <property type="project" value="UniProtKB-KW"/>
</dbReference>
<comment type="caution">
    <text evidence="5">The sequence shown here is derived from an EMBL/GenBank/DDBJ whole genome shotgun (WGS) entry which is preliminary data.</text>
</comment>
<keyword evidence="1" id="KW-0067">ATP-binding</keyword>
<keyword evidence="1" id="KW-0963">Cytoplasm</keyword>
<dbReference type="Proteomes" id="UP000824260">
    <property type="component" value="Unassembled WGS sequence"/>
</dbReference>
<evidence type="ECO:0000313" key="6">
    <source>
        <dbReference type="Proteomes" id="UP000824260"/>
    </source>
</evidence>
<dbReference type="GO" id="GO:0016887">
    <property type="term" value="F:ATP hydrolysis activity"/>
    <property type="evidence" value="ECO:0007669"/>
    <property type="project" value="InterPro"/>
</dbReference>
<reference evidence="5" key="1">
    <citation type="submission" date="2020-10" db="EMBL/GenBank/DDBJ databases">
        <authorList>
            <person name="Gilroy R."/>
        </authorList>
    </citation>
    <scope>NUCLEOTIDE SEQUENCE</scope>
    <source>
        <strain evidence="5">ChiSjej6B24-2974</strain>
    </source>
</reference>
<dbReference type="InterPro" id="IPR046841">
    <property type="entry name" value="SpoIVA_middle"/>
</dbReference>
<comment type="catalytic activity">
    <reaction evidence="1">
        <text>ATP + H2O = ADP + phosphate + H(+)</text>
        <dbReference type="Rhea" id="RHEA:13065"/>
        <dbReference type="ChEBI" id="CHEBI:15377"/>
        <dbReference type="ChEBI" id="CHEBI:15378"/>
        <dbReference type="ChEBI" id="CHEBI:30616"/>
        <dbReference type="ChEBI" id="CHEBI:43474"/>
        <dbReference type="ChEBI" id="CHEBI:456216"/>
    </reaction>
</comment>
<feature type="domain" description="Sporulation stage IV protein A C-terminal" evidence="4">
    <location>
        <begin position="417"/>
        <end position="492"/>
    </location>
</feature>
<comment type="subcellular location">
    <subcellularLocation>
        <location evidence="1">Cytoplasm</location>
    </subcellularLocation>
</comment>
<evidence type="ECO:0000259" key="4">
    <source>
        <dbReference type="Pfam" id="PF20439"/>
    </source>
</evidence>
<dbReference type="EC" id="3.6.1.-" evidence="1"/>
<evidence type="ECO:0000259" key="3">
    <source>
        <dbReference type="Pfam" id="PF20438"/>
    </source>
</evidence>
<dbReference type="Pfam" id="PF20438">
    <property type="entry name" value="SpoIVA_middle"/>
    <property type="match status" value="1"/>
</dbReference>
<dbReference type="AlphaFoldDB" id="A0A9D0ZJW9"/>
<organism evidence="5 6">
    <name type="scientific">Candidatus Pullichristensenella stercorigallinarum</name>
    <dbReference type="NCBI Taxonomy" id="2840909"/>
    <lineage>
        <taxon>Bacteria</taxon>
        <taxon>Bacillati</taxon>
        <taxon>Bacillota</taxon>
        <taxon>Clostridia</taxon>
        <taxon>Candidatus Pullichristensenella</taxon>
    </lineage>
</organism>
<proteinExistence type="predicted"/>
<feature type="domain" description="Stage IV sporulation protein A middle" evidence="3">
    <location>
        <begin position="239"/>
        <end position="416"/>
    </location>
</feature>
<dbReference type="Pfam" id="PF09547">
    <property type="entry name" value="SpoIVA_ATPase"/>
    <property type="match status" value="1"/>
</dbReference>
<keyword evidence="1" id="KW-0749">Sporulation</keyword>
<dbReference type="InterPro" id="IPR014201">
    <property type="entry name" value="Spore_IV_A"/>
</dbReference>
<dbReference type="NCBIfam" id="TIGR02836">
    <property type="entry name" value="spore_IV_A"/>
    <property type="match status" value="1"/>
</dbReference>